<organism evidence="1 2">
    <name type="scientific">Bauhinia variegata</name>
    <name type="common">Purple orchid tree</name>
    <name type="synonym">Phanera variegata</name>
    <dbReference type="NCBI Taxonomy" id="167791"/>
    <lineage>
        <taxon>Eukaryota</taxon>
        <taxon>Viridiplantae</taxon>
        <taxon>Streptophyta</taxon>
        <taxon>Embryophyta</taxon>
        <taxon>Tracheophyta</taxon>
        <taxon>Spermatophyta</taxon>
        <taxon>Magnoliopsida</taxon>
        <taxon>eudicotyledons</taxon>
        <taxon>Gunneridae</taxon>
        <taxon>Pentapetalae</taxon>
        <taxon>rosids</taxon>
        <taxon>fabids</taxon>
        <taxon>Fabales</taxon>
        <taxon>Fabaceae</taxon>
        <taxon>Cercidoideae</taxon>
        <taxon>Cercideae</taxon>
        <taxon>Bauhiniinae</taxon>
        <taxon>Bauhinia</taxon>
    </lineage>
</organism>
<comment type="caution">
    <text evidence="1">The sequence shown here is derived from an EMBL/GenBank/DDBJ whole genome shotgun (WGS) entry which is preliminary data.</text>
</comment>
<name>A0ACB9PE90_BAUVA</name>
<keyword evidence="2" id="KW-1185">Reference proteome</keyword>
<gene>
    <name evidence="1" type="ORF">L6164_007641</name>
</gene>
<sequence>MLLSTIYTAQWSWNICVSILIPNQKFLDFTLYIYINSKKMDSQNSMAYNAGQAKGQTQEKASNLMDRAGNAAESAKESTQEAGQQMKAKAQGAADTVKDAVNKN</sequence>
<protein>
    <submittedName>
        <fullName evidence="1">Uncharacterized protein</fullName>
    </submittedName>
</protein>
<accession>A0ACB9PE90</accession>
<dbReference type="EMBL" id="CM039429">
    <property type="protein sequence ID" value="KAI4346773.1"/>
    <property type="molecule type" value="Genomic_DNA"/>
</dbReference>
<evidence type="ECO:0000313" key="1">
    <source>
        <dbReference type="EMBL" id="KAI4346773.1"/>
    </source>
</evidence>
<evidence type="ECO:0000313" key="2">
    <source>
        <dbReference type="Proteomes" id="UP000828941"/>
    </source>
</evidence>
<dbReference type="Proteomes" id="UP000828941">
    <property type="component" value="Chromosome 4"/>
</dbReference>
<reference evidence="1 2" key="1">
    <citation type="journal article" date="2022" name="DNA Res.">
        <title>Chromosomal-level genome assembly of the orchid tree Bauhinia variegata (Leguminosae; Cercidoideae) supports the allotetraploid origin hypothesis of Bauhinia.</title>
        <authorList>
            <person name="Zhong Y."/>
            <person name="Chen Y."/>
            <person name="Zheng D."/>
            <person name="Pang J."/>
            <person name="Liu Y."/>
            <person name="Luo S."/>
            <person name="Meng S."/>
            <person name="Qian L."/>
            <person name="Wei D."/>
            <person name="Dai S."/>
            <person name="Zhou R."/>
        </authorList>
    </citation>
    <scope>NUCLEOTIDE SEQUENCE [LARGE SCALE GENOMIC DNA]</scope>
    <source>
        <strain evidence="1">BV-YZ2020</strain>
    </source>
</reference>
<proteinExistence type="predicted"/>